<dbReference type="InterPro" id="IPR023885">
    <property type="entry name" value="4Fe4S-binding_SPASM_dom"/>
</dbReference>
<dbReference type="SFLD" id="SFLDS00029">
    <property type="entry name" value="Radical_SAM"/>
    <property type="match status" value="1"/>
</dbReference>
<sequence length="363" mass="41325">MEKKFNLENYLSYGVQNIVKGIIKSTLSNPKESLFMAKYSIASKNAIKLRAEADKIGEHVPPFLIASITSKCNLHCKGCYARHVNSCTDEKTVNQLTDEDWRRVFYEAKDIGVGFILLLGGEPLMRPNVIKIAGEIEDILFPIFTNGTMIDEKYIKLFQKYRNLIPIFSIEGNESNTDKRRGTGIYSEIIKKMNEAYENKIIYGASITVTKENIEEVTSEKFLDKLYSRGCKSVIYVEYVPVSEKEKKIALEGKEREFLKDKLVELRYKYEDILFISFPGDEKSSGGCLAAGRGFFHINFNGGVEPCPFSPYSDTNLKDLSLKEAMNSPLFRKLRKDNVLMEEHSGGCVLFEKEDIVQSLLQK</sequence>
<dbReference type="HOGENOM" id="CLU_044700_0_0_9"/>
<proteinExistence type="predicted"/>
<dbReference type="PANTHER" id="PTHR43524:SF1">
    <property type="entry name" value="RADICAL SAM SUPERFAMILY PROTEIN"/>
    <property type="match status" value="1"/>
</dbReference>
<dbReference type="PATRIC" id="fig|272562.8.peg.1539"/>
<dbReference type="Gene3D" id="3.20.20.70">
    <property type="entry name" value="Aldolase class I"/>
    <property type="match status" value="1"/>
</dbReference>
<keyword evidence="4" id="KW-0411">Iron-sulfur</keyword>
<dbReference type="InterPro" id="IPR058240">
    <property type="entry name" value="rSAM_sf"/>
</dbReference>
<evidence type="ECO:0000313" key="7">
    <source>
        <dbReference type="Proteomes" id="UP000000814"/>
    </source>
</evidence>
<dbReference type="GO" id="GO:0046872">
    <property type="term" value="F:metal ion binding"/>
    <property type="evidence" value="ECO:0007669"/>
    <property type="project" value="UniProtKB-KW"/>
</dbReference>
<dbReference type="Proteomes" id="UP000000814">
    <property type="component" value="Chromosome"/>
</dbReference>
<evidence type="ECO:0000256" key="4">
    <source>
        <dbReference type="ARBA" id="ARBA00023014"/>
    </source>
</evidence>
<reference evidence="6 7" key="1">
    <citation type="journal article" date="2001" name="J. Bacteriol.">
        <title>Genome sequence and comparative analysis of the solvent-producing bacterium Clostridium acetobutylicum.</title>
        <authorList>
            <person name="Nolling J."/>
            <person name="Breton G."/>
            <person name="Omelchenko M.V."/>
            <person name="Makarova K.S."/>
            <person name="Zeng Q."/>
            <person name="Gibson R."/>
            <person name="Lee H.M."/>
            <person name="Dubois J."/>
            <person name="Qiu D."/>
            <person name="Hitti J."/>
            <person name="Wolf Y.I."/>
            <person name="Tatusov R.L."/>
            <person name="Sabathe F."/>
            <person name="Doucette-Stamm L."/>
            <person name="Soucaille P."/>
            <person name="Daly M.J."/>
            <person name="Bennett G.N."/>
            <person name="Koonin E.V."/>
            <person name="Smith D.R."/>
        </authorList>
    </citation>
    <scope>NUCLEOTIDE SEQUENCE [LARGE SCALE GENOMIC DNA]</scope>
    <source>
        <strain evidence="7">ATCC 824 / DSM 792 / JCM 1419 / LMG 5710 / VKM B-1787</strain>
    </source>
</reference>
<dbReference type="GO" id="GO:0051536">
    <property type="term" value="F:iron-sulfur cluster binding"/>
    <property type="evidence" value="ECO:0007669"/>
    <property type="project" value="UniProtKB-KW"/>
</dbReference>
<dbReference type="SFLD" id="SFLDG01386">
    <property type="entry name" value="main_SPASM_domain-containing"/>
    <property type="match status" value="1"/>
</dbReference>
<evidence type="ECO:0000259" key="5">
    <source>
        <dbReference type="PROSITE" id="PS51918"/>
    </source>
</evidence>
<dbReference type="SMR" id="Q97JF2"/>
<organism evidence="6 7">
    <name type="scientific">Clostridium acetobutylicum (strain ATCC 824 / DSM 792 / JCM 1419 / IAM 19013 / LMG 5710 / NBRC 13948 / NRRL B-527 / VKM B-1787 / 2291 / W)</name>
    <dbReference type="NCBI Taxonomy" id="272562"/>
    <lineage>
        <taxon>Bacteria</taxon>
        <taxon>Bacillati</taxon>
        <taxon>Bacillota</taxon>
        <taxon>Clostridia</taxon>
        <taxon>Eubacteriales</taxon>
        <taxon>Clostridiaceae</taxon>
        <taxon>Clostridium</taxon>
    </lineage>
</organism>
<dbReference type="InterPro" id="IPR007197">
    <property type="entry name" value="rSAM"/>
</dbReference>
<dbReference type="InterPro" id="IPR013785">
    <property type="entry name" value="Aldolase_TIM"/>
</dbReference>
<dbReference type="eggNOG" id="COG0535">
    <property type="taxonomic scope" value="Bacteria"/>
</dbReference>
<dbReference type="PROSITE" id="PS51918">
    <property type="entry name" value="RADICAL_SAM"/>
    <property type="match status" value="1"/>
</dbReference>
<dbReference type="PIR" id="C97064">
    <property type="entry name" value="C97064"/>
</dbReference>
<keyword evidence="1" id="KW-0949">S-adenosyl-L-methionine</keyword>
<dbReference type="PANTHER" id="PTHR43524">
    <property type="entry name" value="RADICAL SAM SUPERFAMILY PROTEIN"/>
    <property type="match status" value="1"/>
</dbReference>
<dbReference type="GeneID" id="44997839"/>
<dbReference type="CDD" id="cd01335">
    <property type="entry name" value="Radical_SAM"/>
    <property type="match status" value="1"/>
</dbReference>
<evidence type="ECO:0000256" key="1">
    <source>
        <dbReference type="ARBA" id="ARBA00022691"/>
    </source>
</evidence>
<dbReference type="SFLD" id="SFLDG01067">
    <property type="entry name" value="SPASM/twitch_domain_containing"/>
    <property type="match status" value="1"/>
</dbReference>
<dbReference type="GO" id="GO:0003824">
    <property type="term" value="F:catalytic activity"/>
    <property type="evidence" value="ECO:0007669"/>
    <property type="project" value="InterPro"/>
</dbReference>
<dbReference type="OrthoDB" id="9782387at2"/>
<name>Q97JF2_CLOAB</name>
<gene>
    <name evidence="6" type="ordered locus">CA_C1334</name>
</gene>
<protein>
    <submittedName>
        <fullName evidence="6">Fe-S oxidoreductase of MoeA/NarA subfamily</fullName>
    </submittedName>
</protein>
<evidence type="ECO:0000313" key="6">
    <source>
        <dbReference type="EMBL" id="AAK79302.1"/>
    </source>
</evidence>
<dbReference type="Pfam" id="PF13186">
    <property type="entry name" value="SPASM"/>
    <property type="match status" value="1"/>
</dbReference>
<accession>Q97JF2</accession>
<dbReference type="AlphaFoldDB" id="Q97JF2"/>
<keyword evidence="3" id="KW-0408">Iron</keyword>
<keyword evidence="2" id="KW-0479">Metal-binding</keyword>
<dbReference type="RefSeq" id="WP_010964643.1">
    <property type="nucleotide sequence ID" value="NC_003030.1"/>
</dbReference>
<evidence type="ECO:0000256" key="2">
    <source>
        <dbReference type="ARBA" id="ARBA00022723"/>
    </source>
</evidence>
<dbReference type="SUPFAM" id="SSF102114">
    <property type="entry name" value="Radical SAM enzymes"/>
    <property type="match status" value="1"/>
</dbReference>
<dbReference type="KEGG" id="cac:CA_C1334"/>
<evidence type="ECO:0000256" key="3">
    <source>
        <dbReference type="ARBA" id="ARBA00023004"/>
    </source>
</evidence>
<keyword evidence="7" id="KW-1185">Reference proteome</keyword>
<dbReference type="Pfam" id="PF04055">
    <property type="entry name" value="Radical_SAM"/>
    <property type="match status" value="1"/>
</dbReference>
<dbReference type="STRING" id="272562.CA_C1334"/>
<dbReference type="CDD" id="cd21128">
    <property type="entry name" value="SPASM_rSAM"/>
    <property type="match status" value="1"/>
</dbReference>
<feature type="domain" description="Radical SAM core" evidence="5">
    <location>
        <begin position="58"/>
        <end position="274"/>
    </location>
</feature>
<dbReference type="EMBL" id="AE001437">
    <property type="protein sequence ID" value="AAK79302.1"/>
    <property type="molecule type" value="Genomic_DNA"/>
</dbReference>